<dbReference type="GO" id="GO:0006355">
    <property type="term" value="P:regulation of DNA-templated transcription"/>
    <property type="evidence" value="ECO:0007669"/>
    <property type="project" value="InterPro"/>
</dbReference>
<dbReference type="Proteomes" id="UP000482960">
    <property type="component" value="Unassembled WGS sequence"/>
</dbReference>
<proteinExistence type="predicted"/>
<dbReference type="AlphaFoldDB" id="A0A6V8L1D7"/>
<dbReference type="GO" id="GO:0003677">
    <property type="term" value="F:DNA binding"/>
    <property type="evidence" value="ECO:0007669"/>
    <property type="project" value="InterPro"/>
</dbReference>
<dbReference type="SMART" id="SM00421">
    <property type="entry name" value="HTH_LUXR"/>
    <property type="match status" value="1"/>
</dbReference>
<accession>A0A6V8L1D7</accession>
<dbReference type="EMBL" id="BLPG01000001">
    <property type="protein sequence ID" value="GFJ88439.1"/>
    <property type="molecule type" value="Genomic_DNA"/>
</dbReference>
<comment type="caution">
    <text evidence="2">The sequence shown here is derived from an EMBL/GenBank/DDBJ whole genome shotgun (WGS) entry which is preliminary data.</text>
</comment>
<evidence type="ECO:0000313" key="2">
    <source>
        <dbReference type="EMBL" id="GFJ88439.1"/>
    </source>
</evidence>
<dbReference type="SUPFAM" id="SSF46894">
    <property type="entry name" value="C-terminal effector domain of the bipartite response regulators"/>
    <property type="match status" value="1"/>
</dbReference>
<reference evidence="2 3" key="2">
    <citation type="submission" date="2020-03" db="EMBL/GenBank/DDBJ databases">
        <authorList>
            <person name="Ichikawa N."/>
            <person name="Kimura A."/>
            <person name="Kitahashi Y."/>
            <person name="Uohara A."/>
        </authorList>
    </citation>
    <scope>NUCLEOTIDE SEQUENCE [LARGE SCALE GENOMIC DNA]</scope>
    <source>
        <strain evidence="2 3">NBRC 108638</strain>
    </source>
</reference>
<dbReference type="Pfam" id="PF00196">
    <property type="entry name" value="GerE"/>
    <property type="match status" value="1"/>
</dbReference>
<feature type="domain" description="HTH luxR-type" evidence="1">
    <location>
        <begin position="261"/>
        <end position="326"/>
    </location>
</feature>
<dbReference type="InterPro" id="IPR036390">
    <property type="entry name" value="WH_DNA-bd_sf"/>
</dbReference>
<dbReference type="SUPFAM" id="SSF46785">
    <property type="entry name" value="Winged helix' DNA-binding domain"/>
    <property type="match status" value="1"/>
</dbReference>
<keyword evidence="3" id="KW-1185">Reference proteome</keyword>
<gene>
    <name evidence="2" type="ORF">Prum_020810</name>
</gene>
<dbReference type="InterPro" id="IPR002831">
    <property type="entry name" value="Tscrpt_reg_TrmB_N"/>
</dbReference>
<reference evidence="2 3" key="1">
    <citation type="submission" date="2020-03" db="EMBL/GenBank/DDBJ databases">
        <title>Whole genome shotgun sequence of Phytohabitans rumicis NBRC 108638.</title>
        <authorList>
            <person name="Komaki H."/>
            <person name="Tamura T."/>
        </authorList>
    </citation>
    <scope>NUCLEOTIDE SEQUENCE [LARGE SCALE GENOMIC DNA]</scope>
    <source>
        <strain evidence="2 3">NBRC 108638</strain>
    </source>
</reference>
<dbReference type="InterPro" id="IPR016032">
    <property type="entry name" value="Sig_transdc_resp-reg_C-effctor"/>
</dbReference>
<dbReference type="PROSITE" id="PS50043">
    <property type="entry name" value="HTH_LUXR_2"/>
    <property type="match status" value="1"/>
</dbReference>
<sequence length="328" mass="35709">MPNLDRGGSVLEAVGVDAFEERVYRALLGLPDSSAADLAAALREPARKVSRALARLEGLGLVRRPEGRRFAPVSPEAAIGMLVNQRRAELDEVRGAAAEFVDAFRLRDLRNHATHPVEVVSGLDEVRRFSVGLQHNPEKSVLSFDKPPYATPPAGYDEVAAERPLLERGVEMRIIYERPALQLPGRLASVTELVRLGEKARTLPTLPLKLYIYDRRLAIIPLSGSHVSEAIAVVHPSALLDALIALFEAYWERATPIGAVPARATDGLSSQEARVLTMLGAGLSDQAIARQLGVSLRTARRRITAVMEQVHAQTRFQAGAAAAHRGWI</sequence>
<dbReference type="InterPro" id="IPR036388">
    <property type="entry name" value="WH-like_DNA-bd_sf"/>
</dbReference>
<dbReference type="InterPro" id="IPR000792">
    <property type="entry name" value="Tscrpt_reg_LuxR_C"/>
</dbReference>
<dbReference type="PANTHER" id="PTHR34293:SF1">
    <property type="entry name" value="HTH-TYPE TRANSCRIPTIONAL REGULATOR TRMBL2"/>
    <property type="match status" value="1"/>
</dbReference>
<evidence type="ECO:0000313" key="3">
    <source>
        <dbReference type="Proteomes" id="UP000482960"/>
    </source>
</evidence>
<protein>
    <submittedName>
        <fullName evidence="2">Transcriptional regulator</fullName>
    </submittedName>
</protein>
<name>A0A6V8L1D7_9ACTN</name>
<dbReference type="Pfam" id="PF01978">
    <property type="entry name" value="TrmB"/>
    <property type="match status" value="1"/>
</dbReference>
<dbReference type="InterPro" id="IPR051797">
    <property type="entry name" value="TrmB-like"/>
</dbReference>
<dbReference type="PANTHER" id="PTHR34293">
    <property type="entry name" value="HTH-TYPE TRANSCRIPTIONAL REGULATOR TRMBL2"/>
    <property type="match status" value="1"/>
</dbReference>
<evidence type="ECO:0000259" key="1">
    <source>
        <dbReference type="PROSITE" id="PS50043"/>
    </source>
</evidence>
<dbReference type="Gene3D" id="1.10.10.10">
    <property type="entry name" value="Winged helix-like DNA-binding domain superfamily/Winged helix DNA-binding domain"/>
    <property type="match status" value="2"/>
</dbReference>
<organism evidence="2 3">
    <name type="scientific">Phytohabitans rumicis</name>
    <dbReference type="NCBI Taxonomy" id="1076125"/>
    <lineage>
        <taxon>Bacteria</taxon>
        <taxon>Bacillati</taxon>
        <taxon>Actinomycetota</taxon>
        <taxon>Actinomycetes</taxon>
        <taxon>Micromonosporales</taxon>
        <taxon>Micromonosporaceae</taxon>
    </lineage>
</organism>